<evidence type="ECO:0000259" key="2">
    <source>
        <dbReference type="Pfam" id="PF13966"/>
    </source>
</evidence>
<dbReference type="GO" id="GO:0004523">
    <property type="term" value="F:RNA-DNA hybrid ribonuclease activity"/>
    <property type="evidence" value="ECO:0007669"/>
    <property type="project" value="InterPro"/>
</dbReference>
<dbReference type="AlphaFoldDB" id="A0A6J0PQU7"/>
<dbReference type="GO" id="GO:0003676">
    <property type="term" value="F:nucleic acid binding"/>
    <property type="evidence" value="ECO:0007669"/>
    <property type="project" value="InterPro"/>
</dbReference>
<accession>A0A6J0PQU7</accession>
<dbReference type="RefSeq" id="XP_019710193.1">
    <property type="nucleotide sequence ID" value="XM_019854634.2"/>
</dbReference>
<dbReference type="InterPro" id="IPR044730">
    <property type="entry name" value="RNase_H-like_dom_plant"/>
</dbReference>
<feature type="domain" description="RNase H type-1" evidence="1">
    <location>
        <begin position="207"/>
        <end position="278"/>
    </location>
</feature>
<protein>
    <submittedName>
        <fullName evidence="4">Uncharacterized protein LOC109506576 isoform X1</fullName>
    </submittedName>
</protein>
<evidence type="ECO:0000259" key="1">
    <source>
        <dbReference type="Pfam" id="PF13456"/>
    </source>
</evidence>
<sequence length="297" mass="34569">MNHVQYSHELVMHQLQAILTDIPLSQGAWADQRVLAHMKLPTVSLADMYPLVHSQSPYQHSSSFHWICQLQVPPRVKIFCWQLRWKKLPTKELLIRYSIIPSHAYSCDVCPSVLEDCSHVLISCALAKEAWSLLGHMFQVQISFLDLLAWFHFMEQAQMDPRYKAIVACLAWSLWIHRNDCVFNQIEVFAIQVVQKAPRGGSFIHLSVPYAELLAAWLGVKTAMLDLHITKFILEGDSITVINWLKSQHRSSARHIPFFQDLQMWLHSTTYVTILHVFEKSINSQIIWLRMHCREFL</sequence>
<dbReference type="CDD" id="cd06222">
    <property type="entry name" value="RNase_H_like"/>
    <property type="match status" value="1"/>
</dbReference>
<dbReference type="InterPro" id="IPR002156">
    <property type="entry name" value="RNaseH_domain"/>
</dbReference>
<gene>
    <name evidence="4" type="primary">LOC109506576</name>
</gene>
<dbReference type="InParanoid" id="A0A6J0PQU7"/>
<organism evidence="3 4">
    <name type="scientific">Elaeis guineensis var. tenera</name>
    <name type="common">Oil palm</name>
    <dbReference type="NCBI Taxonomy" id="51953"/>
    <lineage>
        <taxon>Eukaryota</taxon>
        <taxon>Viridiplantae</taxon>
        <taxon>Streptophyta</taxon>
        <taxon>Embryophyta</taxon>
        <taxon>Tracheophyta</taxon>
        <taxon>Spermatophyta</taxon>
        <taxon>Magnoliopsida</taxon>
        <taxon>Liliopsida</taxon>
        <taxon>Arecaceae</taxon>
        <taxon>Arecoideae</taxon>
        <taxon>Cocoseae</taxon>
        <taxon>Elaeidinae</taxon>
        <taxon>Elaeis</taxon>
    </lineage>
</organism>
<dbReference type="OrthoDB" id="686325at2759"/>
<reference evidence="4" key="1">
    <citation type="submission" date="2025-08" db="UniProtKB">
        <authorList>
            <consortium name="RefSeq"/>
        </authorList>
    </citation>
    <scope>IDENTIFICATION</scope>
</reference>
<dbReference type="Proteomes" id="UP000504607">
    <property type="component" value="Chromosome 14"/>
</dbReference>
<dbReference type="InterPro" id="IPR026960">
    <property type="entry name" value="RVT-Znf"/>
</dbReference>
<proteinExistence type="predicted"/>
<keyword evidence="3" id="KW-1185">Reference proteome</keyword>
<evidence type="ECO:0000313" key="3">
    <source>
        <dbReference type="Proteomes" id="UP000504607"/>
    </source>
</evidence>
<dbReference type="Pfam" id="PF13456">
    <property type="entry name" value="RVT_3"/>
    <property type="match status" value="1"/>
</dbReference>
<dbReference type="Pfam" id="PF13966">
    <property type="entry name" value="zf-RVT"/>
    <property type="match status" value="1"/>
</dbReference>
<feature type="domain" description="Reverse transcriptase zinc-binding" evidence="2">
    <location>
        <begin position="45"/>
        <end position="131"/>
    </location>
</feature>
<evidence type="ECO:0000313" key="4">
    <source>
        <dbReference type="RefSeq" id="XP_019710193.1"/>
    </source>
</evidence>
<name>A0A6J0PQU7_ELAGV</name>